<reference evidence="1 2" key="1">
    <citation type="journal article" date="2016" name="Genom Data">
        <title>Complete genome sequence of a giant Vibrio phage ValKK3 infecting Vibrio alginolyticus.</title>
        <authorList>
            <person name="Lal T.M."/>
            <person name="Sano M."/>
            <person name="Hatai K."/>
            <person name="Ransangan J."/>
        </authorList>
    </citation>
    <scope>NUCLEOTIDE SEQUENCE [LARGE SCALE GENOMIC DNA]</scope>
</reference>
<dbReference type="RefSeq" id="YP_009201380.1">
    <property type="nucleotide sequence ID" value="NC_028829.1"/>
</dbReference>
<evidence type="ECO:0000313" key="1">
    <source>
        <dbReference type="EMBL" id="AJT61118.1"/>
    </source>
</evidence>
<sequence>MTSLNKFENTYTIKSIYMSEFEARIASTNKIAKRLGVAEITFEFGEVYSKVIIINHQKHREYYVDVTIRGEYPSTKGWSFLTQLDHATNLIRSNNETNHRHLLGDTTCDHCNSNRQRNVTYVIQNEETKEEMRVGGSCLKYYLPTKSIDSLATFYTAIADFGDEESWGGGSRKISYNALQILAWAAMYVEHKGCYHGGGVTRQWVLDMINAGTPALRTERDAMLDEYDYDNCEEQAKEILEWVATQEATNDFMHNVIASCSAPFIEYKQTGYIAAAILAFNKAKEREILAKREAERKADLPESEYVGTIKKRENFNVTLEAVIVSEGYYGDTFIHKFRDEQNNLIVWFGSKRLRDNDGEAIEKGVSVTVKATVKAHEEFRDEKQTIVQRVAFVA</sequence>
<dbReference type="KEGG" id="vg:26628603"/>
<dbReference type="Proteomes" id="UP000202888">
    <property type="component" value="Segment"/>
</dbReference>
<keyword evidence="2" id="KW-1185">Reference proteome</keyword>
<evidence type="ECO:0000313" key="2">
    <source>
        <dbReference type="Proteomes" id="UP000202888"/>
    </source>
</evidence>
<protein>
    <submittedName>
        <fullName evidence="1">Uncharacterized protein</fullName>
    </submittedName>
</protein>
<accession>A0A0D4DC31</accession>
<proteinExistence type="predicted"/>
<dbReference type="OrthoDB" id="4327at10239"/>
<dbReference type="EMBL" id="KP671755">
    <property type="protein sequence ID" value="AJT61118.1"/>
    <property type="molecule type" value="Genomic_DNA"/>
</dbReference>
<name>A0A0D4DC31_9CAUD</name>
<organism evidence="1 2">
    <name type="scientific">Vibrio phage ValKK3</name>
    <dbReference type="NCBI Taxonomy" id="1610855"/>
    <lineage>
        <taxon>Viruses</taxon>
        <taxon>Duplodnaviria</taxon>
        <taxon>Heunggongvirae</taxon>
        <taxon>Uroviricota</taxon>
        <taxon>Caudoviricetes</taxon>
        <taxon>Pantevenvirales</taxon>
        <taxon>Straboviridae</taxon>
        <taxon>Schizotequatrovirus</taxon>
        <taxon>Schizotequatrovirus valkk3</taxon>
    </lineage>
</organism>
<dbReference type="GeneID" id="26628603"/>